<feature type="domain" description="NnrU" evidence="6">
    <location>
        <begin position="7"/>
        <end position="214"/>
    </location>
</feature>
<dbReference type="Pfam" id="PF07298">
    <property type="entry name" value="NnrU"/>
    <property type="match status" value="1"/>
</dbReference>
<dbReference type="Gene3D" id="1.20.120.1630">
    <property type="match status" value="1"/>
</dbReference>
<organism evidence="7 8">
    <name type="scientific">Sphingorhabdus contaminans</name>
    <dbReference type="NCBI Taxonomy" id="1343899"/>
    <lineage>
        <taxon>Bacteria</taxon>
        <taxon>Pseudomonadati</taxon>
        <taxon>Pseudomonadota</taxon>
        <taxon>Alphaproteobacteria</taxon>
        <taxon>Sphingomonadales</taxon>
        <taxon>Sphingomonadaceae</taxon>
        <taxon>Sphingorhabdus</taxon>
    </lineage>
</organism>
<evidence type="ECO:0000313" key="7">
    <source>
        <dbReference type="EMBL" id="TSB04547.1"/>
    </source>
</evidence>
<gene>
    <name evidence="7" type="ORF">FOM92_03780</name>
</gene>
<dbReference type="Proteomes" id="UP000320160">
    <property type="component" value="Unassembled WGS sequence"/>
</dbReference>
<sequence>MNAYLPLAAACAAFVGTHFLMSHPLRATLVYRLRGNGFALLYSAVSLGLFYWMITAFAQAPKGDYFWAVGDVLWGITSILTLVAAILFSGSFIRNPALPGVPDALAAQEPAGVFNVTRHPMMWGFALWGIGHILIAPRIDSFLFAGSIVFLALVGSKGQEIKKRKLAGVEWDAWLRRTQFWPRLSALPSVGFGPWIAGIVLWLAATWGHAFLGVAGAGIFRWWAV</sequence>
<keyword evidence="2 5" id="KW-0812">Transmembrane</keyword>
<comment type="subcellular location">
    <subcellularLocation>
        <location evidence="1">Membrane</location>
        <topology evidence="1">Multi-pass membrane protein</topology>
    </subcellularLocation>
</comment>
<evidence type="ECO:0000256" key="5">
    <source>
        <dbReference type="SAM" id="Phobius"/>
    </source>
</evidence>
<dbReference type="RefSeq" id="WP_143775435.1">
    <property type="nucleotide sequence ID" value="NZ_VKKU01000001.1"/>
</dbReference>
<dbReference type="EMBL" id="VKKU01000001">
    <property type="protein sequence ID" value="TSB04547.1"/>
    <property type="molecule type" value="Genomic_DNA"/>
</dbReference>
<keyword evidence="8" id="KW-1185">Reference proteome</keyword>
<evidence type="ECO:0000256" key="1">
    <source>
        <dbReference type="ARBA" id="ARBA00004141"/>
    </source>
</evidence>
<keyword evidence="3 5" id="KW-1133">Transmembrane helix</keyword>
<feature type="transmembrane region" description="Helical" evidence="5">
    <location>
        <begin position="37"/>
        <end position="58"/>
    </location>
</feature>
<evidence type="ECO:0000313" key="8">
    <source>
        <dbReference type="Proteomes" id="UP000320160"/>
    </source>
</evidence>
<comment type="caution">
    <text evidence="7">The sequence shown here is derived from an EMBL/GenBank/DDBJ whole genome shotgun (WGS) entry which is preliminary data.</text>
</comment>
<reference evidence="7 8" key="1">
    <citation type="submission" date="2019-07" db="EMBL/GenBank/DDBJ databases">
        <authorList>
            <person name="Park M."/>
        </authorList>
    </citation>
    <scope>NUCLEOTIDE SEQUENCE [LARGE SCALE GENOMIC DNA]</scope>
    <source>
        <strain evidence="7 8">KCTC32445</strain>
    </source>
</reference>
<dbReference type="GO" id="GO:0016020">
    <property type="term" value="C:membrane"/>
    <property type="evidence" value="ECO:0007669"/>
    <property type="project" value="UniProtKB-SubCell"/>
</dbReference>
<evidence type="ECO:0000259" key="6">
    <source>
        <dbReference type="Pfam" id="PF07298"/>
    </source>
</evidence>
<proteinExistence type="predicted"/>
<feature type="transmembrane region" description="Helical" evidence="5">
    <location>
        <begin position="65"/>
        <end position="88"/>
    </location>
</feature>
<name>A0A553WIL7_9SPHN</name>
<accession>A0A553WIL7</accession>
<dbReference type="InterPro" id="IPR009915">
    <property type="entry name" value="NnrU_dom"/>
</dbReference>
<evidence type="ECO:0000256" key="4">
    <source>
        <dbReference type="ARBA" id="ARBA00023136"/>
    </source>
</evidence>
<evidence type="ECO:0000256" key="2">
    <source>
        <dbReference type="ARBA" id="ARBA00022692"/>
    </source>
</evidence>
<protein>
    <submittedName>
        <fullName evidence="7">MFS transporter</fullName>
    </submittedName>
</protein>
<keyword evidence="4 5" id="KW-0472">Membrane</keyword>
<dbReference type="AlphaFoldDB" id="A0A553WIL7"/>
<feature type="transmembrane region" description="Helical" evidence="5">
    <location>
        <begin position="125"/>
        <end position="154"/>
    </location>
</feature>
<dbReference type="OrthoDB" id="7828645at2"/>
<evidence type="ECO:0000256" key="3">
    <source>
        <dbReference type="ARBA" id="ARBA00022989"/>
    </source>
</evidence>
<feature type="transmembrane region" description="Helical" evidence="5">
    <location>
        <begin position="184"/>
        <end position="205"/>
    </location>
</feature>